<evidence type="ECO:0000256" key="2">
    <source>
        <dbReference type="ARBA" id="ARBA00009699"/>
    </source>
</evidence>
<evidence type="ECO:0000313" key="11">
    <source>
        <dbReference type="EMBL" id="TKA78771.1"/>
    </source>
</evidence>
<dbReference type="PANTHER" id="PTHR12145:SF36">
    <property type="entry name" value="MANNAN ENDO-1,6-ALPHA-MANNOSIDASE DCW1"/>
    <property type="match status" value="1"/>
</dbReference>
<keyword evidence="7 8" id="KW-0326">Glycosidase</keyword>
<keyword evidence="5 8" id="KW-0378">Hydrolase</keyword>
<evidence type="ECO:0000313" key="12">
    <source>
        <dbReference type="Proteomes" id="UP000309340"/>
    </source>
</evidence>
<protein>
    <recommendedName>
        <fullName evidence="3 8">Mannan endo-1,6-alpha-mannosidase</fullName>
        <ecNumber evidence="3 8">3.2.1.101</ecNumber>
    </recommendedName>
</protein>
<dbReference type="InterPro" id="IPR014480">
    <property type="entry name" value="Mannan-1_6-alpha_mannosidase"/>
</dbReference>
<dbReference type="GO" id="GO:0008496">
    <property type="term" value="F:mannan endo-1,6-alpha-mannosidase activity"/>
    <property type="evidence" value="ECO:0007669"/>
    <property type="project" value="UniProtKB-UniRule"/>
</dbReference>
<dbReference type="EMBL" id="NAJQ01000105">
    <property type="protein sequence ID" value="TKA78771.1"/>
    <property type="molecule type" value="Genomic_DNA"/>
</dbReference>
<feature type="region of interest" description="Disordered" evidence="9">
    <location>
        <begin position="430"/>
        <end position="475"/>
    </location>
</feature>
<sequence length="497" mass="51704">MHSRPYLLLAALALTATPSYALDIDINSVDSISAAAKTIAARVVAIYGIDNQATGTVGNGSTAPGIFPDPYYWWESGLAWDSMVRYWALTGDATYNDLVREGLLFQIGPNANFTPPNQTKSEGNDDQATWALAAMTAAENNFPAPPEGLDITWAKLAQNVFDSQVARWDTDTCGGGLRWQIFSFNTGYTYKNSLSNGNLVQLAARLALYTGNTTYRDWAQKATQWSLDVGFIGNSGQVWDGTATTTNCSEFNHIQWTSSVGTYLSGAAYAANKSSTKFWQTLNLLLPVSINTTFTTQGGVLYEVACEPSKNCDTDQLAFKAVLARALANARDLTLDTSLYHRDSNQSSFSNSSASNPGTPAGSLHASIDAILRTSAQAAAAQCSGGEAYGTDCGSMWTAATWDGTTGLGQELSALEILLANLPAKALAKSNSTSTTGTGSAGNGTATAGSTSGGPSSSSSAGASTTAATSTNGAMAGSEGSTFALVCGLGMAAALVL</sequence>
<evidence type="ECO:0000256" key="10">
    <source>
        <dbReference type="SAM" id="SignalP"/>
    </source>
</evidence>
<feature type="chain" id="PRO_5020727674" description="Mannan endo-1,6-alpha-mannosidase" evidence="10">
    <location>
        <begin position="22"/>
        <end position="497"/>
    </location>
</feature>
<dbReference type="STRING" id="329884.A0A4U0XQA8"/>
<gene>
    <name evidence="11" type="ORF">B0A55_04127</name>
</gene>
<dbReference type="SUPFAM" id="SSF48208">
    <property type="entry name" value="Six-hairpin glycosidases"/>
    <property type="match status" value="1"/>
</dbReference>
<organism evidence="11 12">
    <name type="scientific">Friedmanniomyces simplex</name>
    <dbReference type="NCBI Taxonomy" id="329884"/>
    <lineage>
        <taxon>Eukaryota</taxon>
        <taxon>Fungi</taxon>
        <taxon>Dikarya</taxon>
        <taxon>Ascomycota</taxon>
        <taxon>Pezizomycotina</taxon>
        <taxon>Dothideomycetes</taxon>
        <taxon>Dothideomycetidae</taxon>
        <taxon>Mycosphaerellales</taxon>
        <taxon>Teratosphaeriaceae</taxon>
        <taxon>Friedmanniomyces</taxon>
    </lineage>
</organism>
<evidence type="ECO:0000256" key="7">
    <source>
        <dbReference type="ARBA" id="ARBA00023295"/>
    </source>
</evidence>
<dbReference type="Proteomes" id="UP000309340">
    <property type="component" value="Unassembled WGS sequence"/>
</dbReference>
<keyword evidence="4 10" id="KW-0732">Signal</keyword>
<dbReference type="PIRSF" id="PIRSF016302">
    <property type="entry name" value="Man_a_manosd"/>
    <property type="match status" value="1"/>
</dbReference>
<evidence type="ECO:0000256" key="8">
    <source>
        <dbReference type="PIRNR" id="PIRNR016302"/>
    </source>
</evidence>
<keyword evidence="6" id="KW-0325">Glycoprotein</keyword>
<evidence type="ECO:0000256" key="4">
    <source>
        <dbReference type="ARBA" id="ARBA00022729"/>
    </source>
</evidence>
<dbReference type="EC" id="3.2.1.101" evidence="3 8"/>
<evidence type="ECO:0000256" key="6">
    <source>
        <dbReference type="ARBA" id="ARBA00023180"/>
    </source>
</evidence>
<dbReference type="InterPro" id="IPR005198">
    <property type="entry name" value="Glyco_hydro_76"/>
</dbReference>
<comment type="catalytic activity">
    <reaction evidence="1 8">
        <text>Random hydrolysis of (1-&gt;6)-alpha-D-mannosidic linkages in unbranched (1-&gt;6)-mannans.</text>
        <dbReference type="EC" id="3.2.1.101"/>
    </reaction>
</comment>
<comment type="similarity">
    <text evidence="2 8">Belongs to the glycosyl hydrolase 76 family.</text>
</comment>
<dbReference type="AlphaFoldDB" id="A0A4U0XQA8"/>
<comment type="caution">
    <text evidence="11">The sequence shown here is derived from an EMBL/GenBank/DDBJ whole genome shotgun (WGS) entry which is preliminary data.</text>
</comment>
<dbReference type="PANTHER" id="PTHR12145">
    <property type="entry name" value="MANNAN ENDO-1,6-ALPHA-MANNOSIDASE DCW1"/>
    <property type="match status" value="1"/>
</dbReference>
<keyword evidence="12" id="KW-1185">Reference proteome</keyword>
<dbReference type="InterPro" id="IPR008928">
    <property type="entry name" value="6-hairpin_glycosidase_sf"/>
</dbReference>
<dbReference type="GO" id="GO:0016052">
    <property type="term" value="P:carbohydrate catabolic process"/>
    <property type="evidence" value="ECO:0007669"/>
    <property type="project" value="InterPro"/>
</dbReference>
<evidence type="ECO:0000256" key="3">
    <source>
        <dbReference type="ARBA" id="ARBA00012350"/>
    </source>
</evidence>
<dbReference type="Pfam" id="PF03663">
    <property type="entry name" value="Glyco_hydro_76"/>
    <property type="match status" value="2"/>
</dbReference>
<reference evidence="11 12" key="1">
    <citation type="submission" date="2017-03" db="EMBL/GenBank/DDBJ databases">
        <title>Genomes of endolithic fungi from Antarctica.</title>
        <authorList>
            <person name="Coleine C."/>
            <person name="Masonjones S."/>
            <person name="Stajich J.E."/>
        </authorList>
    </citation>
    <scope>NUCLEOTIDE SEQUENCE [LARGE SCALE GENOMIC DNA]</scope>
    <source>
        <strain evidence="11 12">CCFEE 5184</strain>
    </source>
</reference>
<feature type="signal peptide" evidence="10">
    <location>
        <begin position="1"/>
        <end position="21"/>
    </location>
</feature>
<name>A0A4U0XQA8_9PEZI</name>
<evidence type="ECO:0000256" key="1">
    <source>
        <dbReference type="ARBA" id="ARBA00001452"/>
    </source>
</evidence>
<dbReference type="Gene3D" id="1.50.10.20">
    <property type="match status" value="1"/>
</dbReference>
<dbReference type="OrthoDB" id="9984024at2759"/>
<evidence type="ECO:0000256" key="5">
    <source>
        <dbReference type="ARBA" id="ARBA00022801"/>
    </source>
</evidence>
<evidence type="ECO:0000256" key="9">
    <source>
        <dbReference type="SAM" id="MobiDB-lite"/>
    </source>
</evidence>
<proteinExistence type="inferred from homology"/>
<dbReference type="GO" id="GO:0009272">
    <property type="term" value="P:fungal-type cell wall biogenesis"/>
    <property type="evidence" value="ECO:0007669"/>
    <property type="project" value="TreeGrafter"/>
</dbReference>
<accession>A0A4U0XQA8</accession>